<dbReference type="PROSITE" id="PS50262">
    <property type="entry name" value="G_PROTEIN_RECEP_F1_2"/>
    <property type="match status" value="1"/>
</dbReference>
<dbReference type="PANTHER" id="PTHR48002">
    <property type="entry name" value="OLFACTORY RECEPTOR"/>
    <property type="match status" value="1"/>
</dbReference>
<evidence type="ECO:0000256" key="4">
    <source>
        <dbReference type="ARBA" id="ARBA00022989"/>
    </source>
</evidence>
<sequence>MEWGNSTTVTEFILLGLGQTPDVQLILLPLFLLFYAIVLPGNVLIIVTIRSDPQLDSPMYFFLANLAFLDICYCFITPPKMLADLSSKNKAISYGGCMSQLFFLHFLGAGEAFLLMAMAYDRYVAICRPLHYSVLVNKRICCLLVAGAWTGGFIHGIILFALIIQLPYCGPNVVDNFFCDVQQVVTLACMDTHKVKLLIFFNNGVVILMAFILLVISYTILLIRLWIHSPKGRSKAASTCISHIIVVFIMSCPAIYLYTLPLQTIPMEKMVAFFHTVIFPLMNPMIYTLRNKKIKNSMRNLVKRHLLFVGESK</sequence>
<evidence type="ECO:0000313" key="12">
    <source>
        <dbReference type="Ensembl" id="ENSSPUP00000001659.1"/>
    </source>
</evidence>
<comment type="subcellular location">
    <subcellularLocation>
        <location evidence="10">Cell membrane</location>
        <topology evidence="10">Multi-pass membrane protein</topology>
    </subcellularLocation>
    <subcellularLocation>
        <location evidence="1">Membrane</location>
        <topology evidence="1">Multi-pass membrane protein</topology>
    </subcellularLocation>
</comment>
<keyword evidence="5 9" id="KW-0297">G-protein coupled receptor</keyword>
<feature type="transmembrane region" description="Helical" evidence="10">
    <location>
        <begin position="205"/>
        <end position="227"/>
    </location>
</feature>
<keyword evidence="10" id="KW-1003">Cell membrane</keyword>
<dbReference type="PROSITE" id="PS00237">
    <property type="entry name" value="G_PROTEIN_RECEP_F1_1"/>
    <property type="match status" value="1"/>
</dbReference>
<accession>A0A8D0L1Y7</accession>
<feature type="transmembrane region" description="Helical" evidence="10">
    <location>
        <begin position="98"/>
        <end position="120"/>
    </location>
</feature>
<reference evidence="12" key="2">
    <citation type="submission" date="2025-09" db="UniProtKB">
        <authorList>
            <consortium name="Ensembl"/>
        </authorList>
    </citation>
    <scope>IDENTIFICATION</scope>
</reference>
<proteinExistence type="inferred from homology"/>
<evidence type="ECO:0000256" key="6">
    <source>
        <dbReference type="ARBA" id="ARBA00023136"/>
    </source>
</evidence>
<organism evidence="12 13">
    <name type="scientific">Sphenodon punctatus</name>
    <name type="common">Tuatara</name>
    <name type="synonym">Hatteria punctata</name>
    <dbReference type="NCBI Taxonomy" id="8508"/>
    <lineage>
        <taxon>Eukaryota</taxon>
        <taxon>Metazoa</taxon>
        <taxon>Chordata</taxon>
        <taxon>Craniata</taxon>
        <taxon>Vertebrata</taxon>
        <taxon>Euteleostomi</taxon>
        <taxon>Lepidosauria</taxon>
        <taxon>Sphenodontia</taxon>
        <taxon>Sphenodontidae</taxon>
        <taxon>Sphenodon</taxon>
    </lineage>
</organism>
<feature type="transmembrane region" description="Helical" evidence="10">
    <location>
        <begin position="270"/>
        <end position="289"/>
    </location>
</feature>
<feature type="transmembrane region" description="Helical" evidence="10">
    <location>
        <begin position="25"/>
        <end position="47"/>
    </location>
</feature>
<name>A0A8D0L1Y7_SPHPU</name>
<evidence type="ECO:0000256" key="5">
    <source>
        <dbReference type="ARBA" id="ARBA00023040"/>
    </source>
</evidence>
<dbReference type="Pfam" id="PF13853">
    <property type="entry name" value="7tm_4"/>
    <property type="match status" value="1"/>
</dbReference>
<evidence type="ECO:0000256" key="2">
    <source>
        <dbReference type="ARBA" id="ARBA00022692"/>
    </source>
</evidence>
<keyword evidence="4 10" id="KW-1133">Transmembrane helix</keyword>
<dbReference type="GO" id="GO:0004930">
    <property type="term" value="F:G protein-coupled receptor activity"/>
    <property type="evidence" value="ECO:0007669"/>
    <property type="project" value="UniProtKB-KW"/>
</dbReference>
<dbReference type="AlphaFoldDB" id="A0A8D0L1Y7"/>
<keyword evidence="6 10" id="KW-0472">Membrane</keyword>
<keyword evidence="10" id="KW-0716">Sensory transduction</keyword>
<dbReference type="PRINTS" id="PR00245">
    <property type="entry name" value="OLFACTORYR"/>
</dbReference>
<feature type="transmembrane region" description="Helical" evidence="10">
    <location>
        <begin position="239"/>
        <end position="258"/>
    </location>
</feature>
<comment type="similarity">
    <text evidence="9">Belongs to the G-protein coupled receptor 1 family.</text>
</comment>
<dbReference type="Proteomes" id="UP000694392">
    <property type="component" value="Unplaced"/>
</dbReference>
<dbReference type="FunFam" id="1.20.1070.10:FF:000007">
    <property type="entry name" value="Olfactory receptor"/>
    <property type="match status" value="1"/>
</dbReference>
<keyword evidence="8 9" id="KW-0807">Transducer</keyword>
<evidence type="ECO:0000256" key="9">
    <source>
        <dbReference type="RuleBase" id="RU000688"/>
    </source>
</evidence>
<dbReference type="SUPFAM" id="SSF81321">
    <property type="entry name" value="Family A G protein-coupled receptor-like"/>
    <property type="match status" value="1"/>
</dbReference>
<dbReference type="PRINTS" id="PR00237">
    <property type="entry name" value="GPCRRHODOPSN"/>
</dbReference>
<protein>
    <recommendedName>
        <fullName evidence="10">Olfactory receptor</fullName>
    </recommendedName>
</protein>
<dbReference type="Ensembl" id="ENSSPUT00000001754.1">
    <property type="protein sequence ID" value="ENSSPUP00000001659.1"/>
    <property type="gene ID" value="ENSSPUG00000001290.1"/>
</dbReference>
<dbReference type="InterPro" id="IPR000276">
    <property type="entry name" value="GPCR_Rhodpsn"/>
</dbReference>
<dbReference type="Gene3D" id="1.20.1070.10">
    <property type="entry name" value="Rhodopsin 7-helix transmembrane proteins"/>
    <property type="match status" value="1"/>
</dbReference>
<evidence type="ECO:0000256" key="8">
    <source>
        <dbReference type="ARBA" id="ARBA00023224"/>
    </source>
</evidence>
<feature type="domain" description="G-protein coupled receptors family 1 profile" evidence="11">
    <location>
        <begin position="41"/>
        <end position="287"/>
    </location>
</feature>
<dbReference type="InterPro" id="IPR050427">
    <property type="entry name" value="Olfactory_Receptors"/>
</dbReference>
<feature type="transmembrane region" description="Helical" evidence="10">
    <location>
        <begin position="140"/>
        <end position="164"/>
    </location>
</feature>
<keyword evidence="2 9" id="KW-0812">Transmembrane</keyword>
<evidence type="ECO:0000256" key="1">
    <source>
        <dbReference type="ARBA" id="ARBA00004141"/>
    </source>
</evidence>
<evidence type="ECO:0000256" key="10">
    <source>
        <dbReference type="RuleBase" id="RU363047"/>
    </source>
</evidence>
<evidence type="ECO:0000256" key="3">
    <source>
        <dbReference type="ARBA" id="ARBA00022725"/>
    </source>
</evidence>
<dbReference type="InterPro" id="IPR017452">
    <property type="entry name" value="GPCR_Rhodpsn_7TM"/>
</dbReference>
<evidence type="ECO:0000256" key="7">
    <source>
        <dbReference type="ARBA" id="ARBA00023170"/>
    </source>
</evidence>
<dbReference type="GO" id="GO:0005886">
    <property type="term" value="C:plasma membrane"/>
    <property type="evidence" value="ECO:0007669"/>
    <property type="project" value="UniProtKB-SubCell"/>
</dbReference>
<keyword evidence="13" id="KW-1185">Reference proteome</keyword>
<dbReference type="GO" id="GO:0004984">
    <property type="term" value="F:olfactory receptor activity"/>
    <property type="evidence" value="ECO:0007669"/>
    <property type="project" value="InterPro"/>
</dbReference>
<evidence type="ECO:0000259" key="11">
    <source>
        <dbReference type="PROSITE" id="PS50262"/>
    </source>
</evidence>
<dbReference type="InterPro" id="IPR000725">
    <property type="entry name" value="Olfact_rcpt"/>
</dbReference>
<keyword evidence="3 10" id="KW-0552">Olfaction</keyword>
<reference evidence="12" key="1">
    <citation type="submission" date="2025-08" db="UniProtKB">
        <authorList>
            <consortium name="Ensembl"/>
        </authorList>
    </citation>
    <scope>IDENTIFICATION</scope>
</reference>
<evidence type="ECO:0000313" key="13">
    <source>
        <dbReference type="Proteomes" id="UP000694392"/>
    </source>
</evidence>
<keyword evidence="7 9" id="KW-0675">Receptor</keyword>
<feature type="transmembrane region" description="Helical" evidence="10">
    <location>
        <begin position="59"/>
        <end position="78"/>
    </location>
</feature>
<dbReference type="GeneTree" id="ENSGT00940000163142"/>
<dbReference type="OMA" id="VEMIMFL"/>